<feature type="compositionally biased region" description="Basic and acidic residues" evidence="1">
    <location>
        <begin position="199"/>
        <end position="213"/>
    </location>
</feature>
<evidence type="ECO:0000313" key="2">
    <source>
        <dbReference type="EMBL" id="KAK0480442.1"/>
    </source>
</evidence>
<name>A0AA39PA66_9AGAR</name>
<dbReference type="AlphaFoldDB" id="A0AA39PA66"/>
<proteinExistence type="predicted"/>
<protein>
    <submittedName>
        <fullName evidence="2">Uncharacterized protein</fullName>
    </submittedName>
</protein>
<feature type="compositionally biased region" description="Polar residues" evidence="1">
    <location>
        <begin position="214"/>
        <end position="226"/>
    </location>
</feature>
<evidence type="ECO:0000256" key="1">
    <source>
        <dbReference type="SAM" id="MobiDB-lite"/>
    </source>
</evidence>
<evidence type="ECO:0000313" key="3">
    <source>
        <dbReference type="Proteomes" id="UP001175228"/>
    </source>
</evidence>
<organism evidence="2 3">
    <name type="scientific">Armillaria luteobubalina</name>
    <dbReference type="NCBI Taxonomy" id="153913"/>
    <lineage>
        <taxon>Eukaryota</taxon>
        <taxon>Fungi</taxon>
        <taxon>Dikarya</taxon>
        <taxon>Basidiomycota</taxon>
        <taxon>Agaricomycotina</taxon>
        <taxon>Agaricomycetes</taxon>
        <taxon>Agaricomycetidae</taxon>
        <taxon>Agaricales</taxon>
        <taxon>Marasmiineae</taxon>
        <taxon>Physalacriaceae</taxon>
        <taxon>Armillaria</taxon>
    </lineage>
</organism>
<dbReference type="Proteomes" id="UP001175228">
    <property type="component" value="Unassembled WGS sequence"/>
</dbReference>
<feature type="region of interest" description="Disordered" evidence="1">
    <location>
        <begin position="199"/>
        <end position="226"/>
    </location>
</feature>
<dbReference type="EMBL" id="JAUEPU010000081">
    <property type="protein sequence ID" value="KAK0480442.1"/>
    <property type="molecule type" value="Genomic_DNA"/>
</dbReference>
<comment type="caution">
    <text evidence="2">The sequence shown here is derived from an EMBL/GenBank/DDBJ whole genome shotgun (WGS) entry which is preliminary data.</text>
</comment>
<reference evidence="2" key="1">
    <citation type="submission" date="2023-06" db="EMBL/GenBank/DDBJ databases">
        <authorList>
            <consortium name="Lawrence Berkeley National Laboratory"/>
            <person name="Ahrendt S."/>
            <person name="Sahu N."/>
            <person name="Indic B."/>
            <person name="Wong-Bajracharya J."/>
            <person name="Merenyi Z."/>
            <person name="Ke H.-M."/>
            <person name="Monk M."/>
            <person name="Kocsube S."/>
            <person name="Drula E."/>
            <person name="Lipzen A."/>
            <person name="Balint B."/>
            <person name="Henrissat B."/>
            <person name="Andreopoulos B."/>
            <person name="Martin F.M."/>
            <person name="Harder C.B."/>
            <person name="Rigling D."/>
            <person name="Ford K.L."/>
            <person name="Foster G.D."/>
            <person name="Pangilinan J."/>
            <person name="Papanicolaou A."/>
            <person name="Barry K."/>
            <person name="LaButti K."/>
            <person name="Viragh M."/>
            <person name="Koriabine M."/>
            <person name="Yan M."/>
            <person name="Riley R."/>
            <person name="Champramary S."/>
            <person name="Plett K.L."/>
            <person name="Tsai I.J."/>
            <person name="Slot J."/>
            <person name="Sipos G."/>
            <person name="Plett J."/>
            <person name="Nagy L.G."/>
            <person name="Grigoriev I.V."/>
        </authorList>
    </citation>
    <scope>NUCLEOTIDE SEQUENCE</scope>
    <source>
        <strain evidence="2">HWK02</strain>
    </source>
</reference>
<keyword evidence="3" id="KW-1185">Reference proteome</keyword>
<accession>A0AA39PA66</accession>
<gene>
    <name evidence="2" type="ORF">EDD18DRAFT_1113544</name>
</gene>
<sequence>MYTPAWHGGWVVTLDRCGAREGGKLGSLTEWTNSLLIDTYQQARLHRFGESFDCRIDVELPQKLRPVSGGSRTQSAPINRKNQPRVGQIFSSITTGFGFAMPTVTLKLTDKDKYSEAWQCEQNDKRGIVRQSREKIPLVFLRGKKALVDYVSQERLGGKLGMSTCLGLKSGLTASTQALIHVAMIKRYINVTRWRSDERKCKRREDGKTERSSSLEQPNLHQRAPS</sequence>